<feature type="compositionally biased region" description="Basic and acidic residues" evidence="1">
    <location>
        <begin position="217"/>
        <end position="228"/>
    </location>
</feature>
<keyword evidence="2" id="KW-0812">Transmembrane</keyword>
<evidence type="ECO:0000256" key="2">
    <source>
        <dbReference type="SAM" id="Phobius"/>
    </source>
</evidence>
<name>A0A9P5HZE9_9HELO</name>
<evidence type="ECO:0000313" key="4">
    <source>
        <dbReference type="Proteomes" id="UP000710849"/>
    </source>
</evidence>
<dbReference type="RefSeq" id="XP_038728636.1">
    <property type="nucleotide sequence ID" value="XM_038880590.1"/>
</dbReference>
<dbReference type="Proteomes" id="UP000710849">
    <property type="component" value="Unassembled WGS sequence"/>
</dbReference>
<sequence>MGRCTYRNWQLFELYGLSAIPLFIFGSRTTWYKQAKVLGELKEGQNRPDNSRASEFKSSTLAECNMVAVAAAVIAQMAMTGPSLELSNQTYCLTKASFVLSLIFAILAGKKYVDGLGEVQRNRMLKDRAGQAYHQSSQPLPPNASFDPFGMLILDLGLHLGQFGTTEPNGAKYAILLYTIGLVLFVGAYSTAQSLDIEEVRSEIEIINGYMAEWKENHTSQDTGDRRRPQTAQITTRTDENSESDPLLKQAETSG</sequence>
<accession>A0A9P5HZE9</accession>
<keyword evidence="4" id="KW-1185">Reference proteome</keyword>
<proteinExistence type="predicted"/>
<dbReference type="AlphaFoldDB" id="A0A9P5HZE9"/>
<keyword evidence="2" id="KW-1133">Transmembrane helix</keyword>
<gene>
    <name evidence="3" type="ORF">EAE97_010075</name>
</gene>
<dbReference type="GeneID" id="62153663"/>
<keyword evidence="2" id="KW-0472">Membrane</keyword>
<organism evidence="3 4">
    <name type="scientific">Botrytis byssoidea</name>
    <dbReference type="NCBI Taxonomy" id="139641"/>
    <lineage>
        <taxon>Eukaryota</taxon>
        <taxon>Fungi</taxon>
        <taxon>Dikarya</taxon>
        <taxon>Ascomycota</taxon>
        <taxon>Pezizomycotina</taxon>
        <taxon>Leotiomycetes</taxon>
        <taxon>Helotiales</taxon>
        <taxon>Sclerotiniaceae</taxon>
        <taxon>Botrytis</taxon>
    </lineage>
</organism>
<feature type="region of interest" description="Disordered" evidence="1">
    <location>
        <begin position="217"/>
        <end position="255"/>
    </location>
</feature>
<evidence type="ECO:0000313" key="3">
    <source>
        <dbReference type="EMBL" id="KAF7927400.1"/>
    </source>
</evidence>
<feature type="transmembrane region" description="Helical" evidence="2">
    <location>
        <begin position="173"/>
        <end position="192"/>
    </location>
</feature>
<comment type="caution">
    <text evidence="3">The sequence shown here is derived from an EMBL/GenBank/DDBJ whole genome shotgun (WGS) entry which is preliminary data.</text>
</comment>
<protein>
    <submittedName>
        <fullName evidence="3">Uncharacterized protein</fullName>
    </submittedName>
</protein>
<evidence type="ECO:0000256" key="1">
    <source>
        <dbReference type="SAM" id="MobiDB-lite"/>
    </source>
</evidence>
<reference evidence="3 4" key="1">
    <citation type="journal article" date="2020" name="Genome Biol. Evol.">
        <title>Comparative genomics of Sclerotiniaceae.</title>
        <authorList>
            <person name="Valero Jimenez C.A."/>
            <person name="Steentjes M."/>
            <person name="Scholten O.E."/>
            <person name="Van Kan J.A.L."/>
        </authorList>
    </citation>
    <scope>NUCLEOTIDE SEQUENCE [LARGE SCALE GENOMIC DNA]</scope>
    <source>
        <strain evidence="3 4">MUCL 94</strain>
    </source>
</reference>
<dbReference type="EMBL" id="RCSW01000025">
    <property type="protein sequence ID" value="KAF7927400.1"/>
    <property type="molecule type" value="Genomic_DNA"/>
</dbReference>